<dbReference type="GO" id="GO:0035299">
    <property type="term" value="F:inositol-1,3,4,5,6-pentakisphosphate 2-kinase activity"/>
    <property type="evidence" value="ECO:0007669"/>
    <property type="project" value="UniProtKB-EC"/>
</dbReference>
<evidence type="ECO:0000313" key="8">
    <source>
        <dbReference type="Proteomes" id="UP000316621"/>
    </source>
</evidence>
<comment type="function">
    <text evidence="6">Phosphorylates Ins(1,3,4,5,6)P5 at position 2 to form Ins(1,2,3,4,5,6)P6 (InsP6 or phytate).</text>
</comment>
<keyword evidence="5 6" id="KW-0067">ATP-binding</keyword>
<dbReference type="Gene3D" id="3.30.200.110">
    <property type="entry name" value="Inositol-pentakisphosphate 2-kinase, N-lobe"/>
    <property type="match status" value="1"/>
</dbReference>
<dbReference type="OrthoDB" id="272370at2759"/>
<name>A0A4Y7IAU2_PAPSO</name>
<dbReference type="AlphaFoldDB" id="A0A4Y7IAU2"/>
<reference evidence="7 8" key="1">
    <citation type="journal article" date="2018" name="Science">
        <title>The opium poppy genome and morphinan production.</title>
        <authorList>
            <person name="Guo L."/>
            <person name="Winzer T."/>
            <person name="Yang X."/>
            <person name="Li Y."/>
            <person name="Ning Z."/>
            <person name="He Z."/>
            <person name="Teodor R."/>
            <person name="Lu Y."/>
            <person name="Bowser T.A."/>
            <person name="Graham I.A."/>
            <person name="Ye K."/>
        </authorList>
    </citation>
    <scope>NUCLEOTIDE SEQUENCE [LARGE SCALE GENOMIC DNA]</scope>
    <source>
        <strain evidence="8">cv. HN1</strain>
        <tissue evidence="7">Leaves</tissue>
    </source>
</reference>
<evidence type="ECO:0000313" key="7">
    <source>
        <dbReference type="EMBL" id="RZC44628.1"/>
    </source>
</evidence>
<evidence type="ECO:0000256" key="4">
    <source>
        <dbReference type="ARBA" id="ARBA00022777"/>
    </source>
</evidence>
<proteinExistence type="predicted"/>
<protein>
    <recommendedName>
        <fullName evidence="1 6">Inositol-pentakisphosphate 2-kinase</fullName>
        <ecNumber evidence="1 6">2.7.1.158</ecNumber>
    </recommendedName>
</protein>
<accession>A0A4Y7IAU2</accession>
<dbReference type="InterPro" id="IPR043001">
    <property type="entry name" value="IP5_2-K_N_lobe"/>
</dbReference>
<gene>
    <name evidence="7" type="ORF">C5167_037577</name>
</gene>
<dbReference type="Gramene" id="RZC44628">
    <property type="protein sequence ID" value="RZC44628"/>
    <property type="gene ID" value="C5167_037577"/>
</dbReference>
<keyword evidence="2 6" id="KW-0808">Transferase</keyword>
<dbReference type="Proteomes" id="UP000316621">
    <property type="component" value="Chromosome 1"/>
</dbReference>
<keyword evidence="4 6" id="KW-0418">Kinase</keyword>
<dbReference type="OMA" id="HRQHCIV"/>
<keyword evidence="3 6" id="KW-0547">Nucleotide-binding</keyword>
<evidence type="ECO:0000256" key="6">
    <source>
        <dbReference type="RuleBase" id="RU364126"/>
    </source>
</evidence>
<comment type="catalytic activity">
    <reaction evidence="6">
        <text>1D-myo-inositol 1,3,4,5,6-pentakisphosphate + ATP = 1D-myo-inositol hexakisphosphate + ADP + H(+)</text>
        <dbReference type="Rhea" id="RHEA:20313"/>
        <dbReference type="ChEBI" id="CHEBI:15378"/>
        <dbReference type="ChEBI" id="CHEBI:30616"/>
        <dbReference type="ChEBI" id="CHEBI:57733"/>
        <dbReference type="ChEBI" id="CHEBI:58130"/>
        <dbReference type="ChEBI" id="CHEBI:456216"/>
        <dbReference type="EC" id="2.7.1.158"/>
    </reaction>
</comment>
<dbReference type="Pfam" id="PF06090">
    <property type="entry name" value="Ins_P5_2-kin"/>
    <property type="match status" value="1"/>
</dbReference>
<evidence type="ECO:0000256" key="1">
    <source>
        <dbReference type="ARBA" id="ARBA00012023"/>
    </source>
</evidence>
<organism evidence="7 8">
    <name type="scientific">Papaver somniferum</name>
    <name type="common">Opium poppy</name>
    <dbReference type="NCBI Taxonomy" id="3469"/>
    <lineage>
        <taxon>Eukaryota</taxon>
        <taxon>Viridiplantae</taxon>
        <taxon>Streptophyta</taxon>
        <taxon>Embryophyta</taxon>
        <taxon>Tracheophyta</taxon>
        <taxon>Spermatophyta</taxon>
        <taxon>Magnoliopsida</taxon>
        <taxon>Ranunculales</taxon>
        <taxon>Papaveraceae</taxon>
        <taxon>Papaveroideae</taxon>
        <taxon>Papaver</taxon>
    </lineage>
</organism>
<dbReference type="STRING" id="3469.A0A4Y7IAU2"/>
<evidence type="ECO:0000256" key="5">
    <source>
        <dbReference type="ARBA" id="ARBA00022840"/>
    </source>
</evidence>
<dbReference type="EC" id="2.7.1.158" evidence="1 6"/>
<comment type="domain">
    <text evidence="6">The EXKPK motif is conserved in inositol-pentakisphosphate 2-kinases of both family 1 and 2.</text>
</comment>
<dbReference type="GO" id="GO:0005634">
    <property type="term" value="C:nucleus"/>
    <property type="evidence" value="ECO:0007669"/>
    <property type="project" value="TreeGrafter"/>
</dbReference>
<dbReference type="GO" id="GO:0005524">
    <property type="term" value="F:ATP binding"/>
    <property type="evidence" value="ECO:0007669"/>
    <property type="project" value="UniProtKB-KW"/>
</dbReference>
<dbReference type="InterPro" id="IPR009286">
    <property type="entry name" value="Ins_P5_2-kin"/>
</dbReference>
<evidence type="ECO:0000256" key="3">
    <source>
        <dbReference type="ARBA" id="ARBA00022741"/>
    </source>
</evidence>
<dbReference type="PANTHER" id="PTHR14456:SF2">
    <property type="entry name" value="INOSITOL-PENTAKISPHOSPHATE 2-KINASE"/>
    <property type="match status" value="1"/>
</dbReference>
<keyword evidence="8" id="KW-1185">Reference proteome</keyword>
<dbReference type="EMBL" id="CM010715">
    <property type="protein sequence ID" value="RZC44628.1"/>
    <property type="molecule type" value="Genomic_DNA"/>
</dbReference>
<dbReference type="GO" id="GO:0032958">
    <property type="term" value="P:inositol phosphate biosynthetic process"/>
    <property type="evidence" value="ECO:0007669"/>
    <property type="project" value="TreeGrafter"/>
</dbReference>
<sequence>MGMEGILLEEEDAKDWVYRGEGAVNIVLGYIGSSPTFVGKVLRIQKVPKFKEKYTVGTSDFSVHEKILWKDSFDLDTCRSRDDAERLYVQNVMIPLLGSEHVDAGVRVSVSRGFLEAIEKDHLCERPCWRVDAAKVNILCDSALLISDHIVFPDGIRKEVPCISVEIKPKWGCLPCSRFLAEGNALKRTISRFRMHQALKLHRGETSGVSEYDPLDLFSGSIERISRALKSLFTTPQNNFRVFLNGNLIFGGLGGGTDDTTVKSNEAFEDKIGDVIQAEYGQRKTEFLDLVSEAIFQSGVLNHLLEAQKRDFLDIEGAIHAYYNVISQPCRVCQDLGDNELSQRYSSLHSLSSEESIEIVKGFLIAATAKDLSMMISFRPREEGDQVSSYNTILLDSTNQLFEYKAYFIDLDMKPLKKMEYYYELDQKIVRCYNRLETAVHGFPDSQE</sequence>
<dbReference type="PANTHER" id="PTHR14456">
    <property type="entry name" value="INOSITOL POLYPHOSPHATE KINASE 1"/>
    <property type="match status" value="1"/>
</dbReference>
<evidence type="ECO:0000256" key="2">
    <source>
        <dbReference type="ARBA" id="ARBA00022679"/>
    </source>
</evidence>